<dbReference type="EMBL" id="BAAARW010000020">
    <property type="protein sequence ID" value="GAA2430046.1"/>
    <property type="molecule type" value="Genomic_DNA"/>
</dbReference>
<dbReference type="InterPro" id="IPR013762">
    <property type="entry name" value="Integrase-like_cat_sf"/>
</dbReference>
<reference evidence="5" key="1">
    <citation type="journal article" date="2019" name="Int. J. Syst. Evol. Microbiol.">
        <title>The Global Catalogue of Microorganisms (GCM) 10K type strain sequencing project: providing services to taxonomists for standard genome sequencing and annotation.</title>
        <authorList>
            <consortium name="The Broad Institute Genomics Platform"/>
            <consortium name="The Broad Institute Genome Sequencing Center for Infectious Disease"/>
            <person name="Wu L."/>
            <person name="Ma J."/>
        </authorList>
    </citation>
    <scope>NUCLEOTIDE SEQUENCE [LARGE SCALE GENOMIC DNA]</scope>
    <source>
        <strain evidence="5">JCM 3325</strain>
    </source>
</reference>
<keyword evidence="1" id="KW-0233">DNA recombination</keyword>
<accession>A0ABP5WPC3</accession>
<proteinExistence type="predicted"/>
<evidence type="ECO:0000259" key="3">
    <source>
        <dbReference type="PROSITE" id="PS51898"/>
    </source>
</evidence>
<sequence length="84" mass="9682">MDKLLADHAHSLRERVLWRLLYETAARTEEILSLNIEDLDLKFRRARVVSKGGAIVRALGPPHRRRAQHRPHRVRGARAAEFGP</sequence>
<dbReference type="InterPro" id="IPR002104">
    <property type="entry name" value="Integrase_catalytic"/>
</dbReference>
<dbReference type="PROSITE" id="PS51898">
    <property type="entry name" value="TYR_RECOMBINASE"/>
    <property type="match status" value="1"/>
</dbReference>
<evidence type="ECO:0000256" key="2">
    <source>
        <dbReference type="SAM" id="MobiDB-lite"/>
    </source>
</evidence>
<keyword evidence="5" id="KW-1185">Reference proteome</keyword>
<feature type="compositionally biased region" description="Basic residues" evidence="2">
    <location>
        <begin position="62"/>
        <end position="76"/>
    </location>
</feature>
<dbReference type="SUPFAM" id="SSF56349">
    <property type="entry name" value="DNA breaking-rejoining enzymes"/>
    <property type="match status" value="1"/>
</dbReference>
<dbReference type="InterPro" id="IPR011010">
    <property type="entry name" value="DNA_brk_join_enz"/>
</dbReference>
<evidence type="ECO:0000256" key="1">
    <source>
        <dbReference type="ARBA" id="ARBA00023172"/>
    </source>
</evidence>
<comment type="caution">
    <text evidence="4">The sequence shown here is derived from an EMBL/GenBank/DDBJ whole genome shotgun (WGS) entry which is preliminary data.</text>
</comment>
<organism evidence="4 5">
    <name type="scientific">Actinomadura vinacea</name>
    <dbReference type="NCBI Taxonomy" id="115336"/>
    <lineage>
        <taxon>Bacteria</taxon>
        <taxon>Bacillati</taxon>
        <taxon>Actinomycetota</taxon>
        <taxon>Actinomycetes</taxon>
        <taxon>Streptosporangiales</taxon>
        <taxon>Thermomonosporaceae</taxon>
        <taxon>Actinomadura</taxon>
    </lineage>
</organism>
<feature type="region of interest" description="Disordered" evidence="2">
    <location>
        <begin position="61"/>
        <end position="84"/>
    </location>
</feature>
<dbReference type="Proteomes" id="UP001501231">
    <property type="component" value="Unassembled WGS sequence"/>
</dbReference>
<dbReference type="RefSeq" id="WP_344591949.1">
    <property type="nucleotide sequence ID" value="NZ_BAAARW010000020.1"/>
</dbReference>
<dbReference type="Pfam" id="PF00589">
    <property type="entry name" value="Phage_integrase"/>
    <property type="match status" value="1"/>
</dbReference>
<evidence type="ECO:0000313" key="4">
    <source>
        <dbReference type="EMBL" id="GAA2430046.1"/>
    </source>
</evidence>
<protein>
    <recommendedName>
        <fullName evidence="3">Tyr recombinase domain-containing protein</fullName>
    </recommendedName>
</protein>
<gene>
    <name evidence="4" type="ORF">GCM10010191_49370</name>
</gene>
<name>A0ABP5WPC3_9ACTN</name>
<evidence type="ECO:0000313" key="5">
    <source>
        <dbReference type="Proteomes" id="UP001501231"/>
    </source>
</evidence>
<dbReference type="Gene3D" id="1.10.443.10">
    <property type="entry name" value="Intergrase catalytic core"/>
    <property type="match status" value="1"/>
</dbReference>
<feature type="domain" description="Tyr recombinase" evidence="3">
    <location>
        <begin position="1"/>
        <end position="84"/>
    </location>
</feature>